<dbReference type="KEGG" id="rcf:Poly24_05620"/>
<dbReference type="Proteomes" id="UP000315082">
    <property type="component" value="Chromosome"/>
</dbReference>
<sequence length="38" mass="4457">MGFTELTLDHIKWQRYRRRANHGLSFGMIGNPSRKQGP</sequence>
<accession>A0A518JMV5</accession>
<reference evidence="1 2" key="1">
    <citation type="submission" date="2019-02" db="EMBL/GenBank/DDBJ databases">
        <title>Deep-cultivation of Planctomycetes and their phenomic and genomic characterization uncovers novel biology.</title>
        <authorList>
            <person name="Wiegand S."/>
            <person name="Jogler M."/>
            <person name="Boedeker C."/>
            <person name="Pinto D."/>
            <person name="Vollmers J."/>
            <person name="Rivas-Marin E."/>
            <person name="Kohn T."/>
            <person name="Peeters S.H."/>
            <person name="Heuer A."/>
            <person name="Rast P."/>
            <person name="Oberbeckmann S."/>
            <person name="Bunk B."/>
            <person name="Jeske O."/>
            <person name="Meyerdierks A."/>
            <person name="Storesund J.E."/>
            <person name="Kallscheuer N."/>
            <person name="Luecker S."/>
            <person name="Lage O.M."/>
            <person name="Pohl T."/>
            <person name="Merkel B.J."/>
            <person name="Hornburger P."/>
            <person name="Mueller R.-W."/>
            <person name="Bruemmer F."/>
            <person name="Labrenz M."/>
            <person name="Spormann A.M."/>
            <person name="Op den Camp H."/>
            <person name="Overmann J."/>
            <person name="Amann R."/>
            <person name="Jetten M.S.M."/>
            <person name="Mascher T."/>
            <person name="Medema M.H."/>
            <person name="Devos D.P."/>
            <person name="Kaster A.-K."/>
            <person name="Ovreas L."/>
            <person name="Rohde M."/>
            <person name="Galperin M.Y."/>
            <person name="Jogler C."/>
        </authorList>
    </citation>
    <scope>NUCLEOTIDE SEQUENCE [LARGE SCALE GENOMIC DNA]</scope>
    <source>
        <strain evidence="1 2">Poly24</strain>
    </source>
</reference>
<organism evidence="1 2">
    <name type="scientific">Rosistilla carotiformis</name>
    <dbReference type="NCBI Taxonomy" id="2528017"/>
    <lineage>
        <taxon>Bacteria</taxon>
        <taxon>Pseudomonadati</taxon>
        <taxon>Planctomycetota</taxon>
        <taxon>Planctomycetia</taxon>
        <taxon>Pirellulales</taxon>
        <taxon>Pirellulaceae</taxon>
        <taxon>Rosistilla</taxon>
    </lineage>
</organism>
<keyword evidence="2" id="KW-1185">Reference proteome</keyword>
<protein>
    <submittedName>
        <fullName evidence="1">Uncharacterized protein</fullName>
    </submittedName>
</protein>
<name>A0A518JMV5_9BACT</name>
<proteinExistence type="predicted"/>
<evidence type="ECO:0000313" key="1">
    <source>
        <dbReference type="EMBL" id="QDV66874.1"/>
    </source>
</evidence>
<dbReference type="EMBL" id="CP036348">
    <property type="protein sequence ID" value="QDV66874.1"/>
    <property type="molecule type" value="Genomic_DNA"/>
</dbReference>
<dbReference type="AlphaFoldDB" id="A0A518JMV5"/>
<gene>
    <name evidence="1" type="ORF">Poly24_05620</name>
</gene>
<evidence type="ECO:0000313" key="2">
    <source>
        <dbReference type="Proteomes" id="UP000315082"/>
    </source>
</evidence>